<evidence type="ECO:0000313" key="1">
    <source>
        <dbReference type="EMBL" id="EKX48862.1"/>
    </source>
</evidence>
<dbReference type="PaxDb" id="55529-EKX48862"/>
<name>L1JKM9_GUITC</name>
<dbReference type="KEGG" id="gtt:GUITHDRAFT_105486"/>
<accession>L1JKM9</accession>
<gene>
    <name evidence="1" type="ORF">GUITHDRAFT_105486</name>
</gene>
<dbReference type="EnsemblProtists" id="EKX48862">
    <property type="protein sequence ID" value="EKX48862"/>
    <property type="gene ID" value="GUITHDRAFT_105486"/>
</dbReference>
<dbReference type="HOGENOM" id="CLU_2125816_0_0_1"/>
<dbReference type="EMBL" id="JH992984">
    <property type="protein sequence ID" value="EKX48862.1"/>
    <property type="molecule type" value="Genomic_DNA"/>
</dbReference>
<keyword evidence="3" id="KW-1185">Reference proteome</keyword>
<proteinExistence type="predicted"/>
<protein>
    <submittedName>
        <fullName evidence="1 2">Uncharacterized protein</fullName>
    </submittedName>
</protein>
<dbReference type="RefSeq" id="XP_005835842.1">
    <property type="nucleotide sequence ID" value="XM_005835785.1"/>
</dbReference>
<reference evidence="3" key="2">
    <citation type="submission" date="2012-11" db="EMBL/GenBank/DDBJ databases">
        <authorList>
            <person name="Kuo A."/>
            <person name="Curtis B.A."/>
            <person name="Tanifuji G."/>
            <person name="Burki F."/>
            <person name="Gruber A."/>
            <person name="Irimia M."/>
            <person name="Maruyama S."/>
            <person name="Arias M.C."/>
            <person name="Ball S.G."/>
            <person name="Gile G.H."/>
            <person name="Hirakawa Y."/>
            <person name="Hopkins J.F."/>
            <person name="Rensing S.A."/>
            <person name="Schmutz J."/>
            <person name="Symeonidi A."/>
            <person name="Elias M."/>
            <person name="Eveleigh R.J."/>
            <person name="Herman E.K."/>
            <person name="Klute M.J."/>
            <person name="Nakayama T."/>
            <person name="Obornik M."/>
            <person name="Reyes-Prieto A."/>
            <person name="Armbrust E.V."/>
            <person name="Aves S.J."/>
            <person name="Beiko R.G."/>
            <person name="Coutinho P."/>
            <person name="Dacks J.B."/>
            <person name="Durnford D.G."/>
            <person name="Fast N.M."/>
            <person name="Green B.R."/>
            <person name="Grisdale C."/>
            <person name="Hempe F."/>
            <person name="Henrissat B."/>
            <person name="Hoppner M.P."/>
            <person name="Ishida K.-I."/>
            <person name="Kim E."/>
            <person name="Koreny L."/>
            <person name="Kroth P.G."/>
            <person name="Liu Y."/>
            <person name="Malik S.-B."/>
            <person name="Maier U.G."/>
            <person name="McRose D."/>
            <person name="Mock T."/>
            <person name="Neilson J.A."/>
            <person name="Onodera N.T."/>
            <person name="Poole A.M."/>
            <person name="Pritham E.J."/>
            <person name="Richards T.A."/>
            <person name="Rocap G."/>
            <person name="Roy S.W."/>
            <person name="Sarai C."/>
            <person name="Schaack S."/>
            <person name="Shirato S."/>
            <person name="Slamovits C.H."/>
            <person name="Spencer D.F."/>
            <person name="Suzuki S."/>
            <person name="Worden A.Z."/>
            <person name="Zauner S."/>
            <person name="Barry K."/>
            <person name="Bell C."/>
            <person name="Bharti A.K."/>
            <person name="Crow J.A."/>
            <person name="Grimwood J."/>
            <person name="Kramer R."/>
            <person name="Lindquist E."/>
            <person name="Lucas S."/>
            <person name="Salamov A."/>
            <person name="McFadden G.I."/>
            <person name="Lane C.E."/>
            <person name="Keeling P.J."/>
            <person name="Gray M.W."/>
            <person name="Grigoriev I.V."/>
            <person name="Archibald J.M."/>
        </authorList>
    </citation>
    <scope>NUCLEOTIDE SEQUENCE</scope>
    <source>
        <strain evidence="3">CCMP2712</strain>
    </source>
</reference>
<sequence>MSFDDSEAAWTAQLLTERLVNHDSILDRPSGRDDLQVQKQQIDKNRNISFRGENVNDCKISILNQWSKISKEPELFMLACRPMGDYGWMKNDPPEDSGDDLAFLVGGIDVCNVN</sequence>
<evidence type="ECO:0000313" key="3">
    <source>
        <dbReference type="Proteomes" id="UP000011087"/>
    </source>
</evidence>
<dbReference type="Proteomes" id="UP000011087">
    <property type="component" value="Unassembled WGS sequence"/>
</dbReference>
<reference evidence="1 3" key="1">
    <citation type="journal article" date="2012" name="Nature">
        <title>Algal genomes reveal evolutionary mosaicism and the fate of nucleomorphs.</title>
        <authorList>
            <consortium name="DOE Joint Genome Institute"/>
            <person name="Curtis B.A."/>
            <person name="Tanifuji G."/>
            <person name="Burki F."/>
            <person name="Gruber A."/>
            <person name="Irimia M."/>
            <person name="Maruyama S."/>
            <person name="Arias M.C."/>
            <person name="Ball S.G."/>
            <person name="Gile G.H."/>
            <person name="Hirakawa Y."/>
            <person name="Hopkins J.F."/>
            <person name="Kuo A."/>
            <person name="Rensing S.A."/>
            <person name="Schmutz J."/>
            <person name="Symeonidi A."/>
            <person name="Elias M."/>
            <person name="Eveleigh R.J."/>
            <person name="Herman E.K."/>
            <person name="Klute M.J."/>
            <person name="Nakayama T."/>
            <person name="Obornik M."/>
            <person name="Reyes-Prieto A."/>
            <person name="Armbrust E.V."/>
            <person name="Aves S.J."/>
            <person name="Beiko R.G."/>
            <person name="Coutinho P."/>
            <person name="Dacks J.B."/>
            <person name="Durnford D.G."/>
            <person name="Fast N.M."/>
            <person name="Green B.R."/>
            <person name="Grisdale C.J."/>
            <person name="Hempel F."/>
            <person name="Henrissat B."/>
            <person name="Hoppner M.P."/>
            <person name="Ishida K."/>
            <person name="Kim E."/>
            <person name="Koreny L."/>
            <person name="Kroth P.G."/>
            <person name="Liu Y."/>
            <person name="Malik S.B."/>
            <person name="Maier U.G."/>
            <person name="McRose D."/>
            <person name="Mock T."/>
            <person name="Neilson J.A."/>
            <person name="Onodera N.T."/>
            <person name="Poole A.M."/>
            <person name="Pritham E.J."/>
            <person name="Richards T.A."/>
            <person name="Rocap G."/>
            <person name="Roy S.W."/>
            <person name="Sarai C."/>
            <person name="Schaack S."/>
            <person name="Shirato S."/>
            <person name="Slamovits C.H."/>
            <person name="Spencer D.F."/>
            <person name="Suzuki S."/>
            <person name="Worden A.Z."/>
            <person name="Zauner S."/>
            <person name="Barry K."/>
            <person name="Bell C."/>
            <person name="Bharti A.K."/>
            <person name="Crow J.A."/>
            <person name="Grimwood J."/>
            <person name="Kramer R."/>
            <person name="Lindquist E."/>
            <person name="Lucas S."/>
            <person name="Salamov A."/>
            <person name="McFadden G.I."/>
            <person name="Lane C.E."/>
            <person name="Keeling P.J."/>
            <person name="Gray M.W."/>
            <person name="Grigoriev I.V."/>
            <person name="Archibald J.M."/>
        </authorList>
    </citation>
    <scope>NUCLEOTIDE SEQUENCE</scope>
    <source>
        <strain evidence="1 3">CCMP2712</strain>
    </source>
</reference>
<reference evidence="2" key="3">
    <citation type="submission" date="2016-03" db="UniProtKB">
        <authorList>
            <consortium name="EnsemblProtists"/>
        </authorList>
    </citation>
    <scope>IDENTIFICATION</scope>
</reference>
<evidence type="ECO:0000313" key="2">
    <source>
        <dbReference type="EnsemblProtists" id="EKX48862"/>
    </source>
</evidence>
<dbReference type="GeneID" id="17305424"/>
<dbReference type="AlphaFoldDB" id="L1JKM9"/>
<organism evidence="1">
    <name type="scientific">Guillardia theta (strain CCMP2712)</name>
    <name type="common">Cryptophyte</name>
    <dbReference type="NCBI Taxonomy" id="905079"/>
    <lineage>
        <taxon>Eukaryota</taxon>
        <taxon>Cryptophyceae</taxon>
        <taxon>Pyrenomonadales</taxon>
        <taxon>Geminigeraceae</taxon>
        <taxon>Guillardia</taxon>
    </lineage>
</organism>